<sequence>MSDMATLTESLSSASAASDRAHAALQDVERRWNAAAQGWDAGALTALYARDALFFGGRPGHAVGQAAILDYFSSYAGTLRSASMTLAEQSATELSADTLLAQGYANFRFVLADGSETASVLRTTWVLVLRQGTWQILQHHFSPTPEVPPIS</sequence>
<evidence type="ECO:0000313" key="3">
    <source>
        <dbReference type="Proteomes" id="UP000189627"/>
    </source>
</evidence>
<proteinExistence type="predicted"/>
<dbReference type="Pfam" id="PF13474">
    <property type="entry name" value="SnoaL_3"/>
    <property type="match status" value="1"/>
</dbReference>
<dbReference type="EMBL" id="CP017758">
    <property type="protein sequence ID" value="AQV98362.1"/>
    <property type="molecule type" value="Genomic_DNA"/>
</dbReference>
<dbReference type="KEGG" id="cuh:BJN34_31300"/>
<dbReference type="InterPro" id="IPR032710">
    <property type="entry name" value="NTF2-like_dom_sf"/>
</dbReference>
<evidence type="ECO:0000259" key="1">
    <source>
        <dbReference type="Pfam" id="PF13474"/>
    </source>
</evidence>
<dbReference type="InterPro" id="IPR037401">
    <property type="entry name" value="SnoaL-like"/>
</dbReference>
<dbReference type="Gene3D" id="3.10.450.50">
    <property type="match status" value="1"/>
</dbReference>
<accession>A0A1U9V0A1</accession>
<organism evidence="2 3">
    <name type="scientific">Cupriavidus necator</name>
    <name type="common">Alcaligenes eutrophus</name>
    <name type="synonym">Ralstonia eutropha</name>
    <dbReference type="NCBI Taxonomy" id="106590"/>
    <lineage>
        <taxon>Bacteria</taxon>
        <taxon>Pseudomonadati</taxon>
        <taxon>Pseudomonadota</taxon>
        <taxon>Betaproteobacteria</taxon>
        <taxon>Burkholderiales</taxon>
        <taxon>Burkholderiaceae</taxon>
        <taxon>Cupriavidus</taxon>
    </lineage>
</organism>
<gene>
    <name evidence="2" type="ORF">BJN34_31300</name>
</gene>
<reference evidence="3" key="1">
    <citation type="submission" date="2017-02" db="EMBL/GenBank/DDBJ databases">
        <title>Complete genome sequence of Cupriavidus necator strain NH9, a 3-chlorobenzoate degrader.</title>
        <authorList>
            <person name="Moriuchi R."/>
            <person name="Dohra H."/>
            <person name="Ogawa N."/>
        </authorList>
    </citation>
    <scope>NUCLEOTIDE SEQUENCE [LARGE SCALE GENOMIC DNA]</scope>
    <source>
        <strain evidence="3">NH9</strain>
    </source>
</reference>
<dbReference type="Proteomes" id="UP000189627">
    <property type="component" value="Chromosome 2"/>
</dbReference>
<dbReference type="AlphaFoldDB" id="A0A1U9V0A1"/>
<feature type="domain" description="SnoaL-like" evidence="1">
    <location>
        <begin position="30"/>
        <end position="143"/>
    </location>
</feature>
<protein>
    <submittedName>
        <fullName evidence="2">DUF4440 domain-containing protein</fullName>
    </submittedName>
</protein>
<evidence type="ECO:0000313" key="2">
    <source>
        <dbReference type="EMBL" id="AQV98362.1"/>
    </source>
</evidence>
<name>A0A1U9V0A1_CUPNE</name>
<dbReference type="SUPFAM" id="SSF54427">
    <property type="entry name" value="NTF2-like"/>
    <property type="match status" value="1"/>
</dbReference>